<accession>A0A365GVB1</accession>
<sequence>MRPRERLLEVMDRVCADVRDKAVDSTEVPERLVVVAGDTASVVHPEGIDVYEDGGVLAFVNDSGVPFAEQTEQLIAKAVTLKPEAVLLGGSALTGRLGGAYRRILAVQLFSARYGIRTAKIADVEPAEGIIRSVGPWREAKAGPSSWAEEILTRANSPT</sequence>
<name>A0A365GVB1_9ACTN</name>
<keyword evidence="2" id="KW-1185">Reference proteome</keyword>
<evidence type="ECO:0000313" key="1">
    <source>
        <dbReference type="EMBL" id="RAY10736.1"/>
    </source>
</evidence>
<dbReference type="EMBL" id="QLYX01000025">
    <property type="protein sequence ID" value="RAY10736.1"/>
    <property type="molecule type" value="Genomic_DNA"/>
</dbReference>
<gene>
    <name evidence="1" type="ORF">DPM19_33595</name>
</gene>
<organism evidence="1 2">
    <name type="scientific">Actinomadura craniellae</name>
    <dbReference type="NCBI Taxonomy" id="2231787"/>
    <lineage>
        <taxon>Bacteria</taxon>
        <taxon>Bacillati</taxon>
        <taxon>Actinomycetota</taxon>
        <taxon>Actinomycetes</taxon>
        <taxon>Streptosporangiales</taxon>
        <taxon>Thermomonosporaceae</taxon>
        <taxon>Actinomadura</taxon>
    </lineage>
</organism>
<reference evidence="1 2" key="1">
    <citation type="submission" date="2018-06" db="EMBL/GenBank/DDBJ databases">
        <title>Actinomadura craniellae sp. nov. isolated from marine sponge Craniella sp.</title>
        <authorList>
            <person name="Li L."/>
            <person name="Xu Q.H."/>
            <person name="Lin H.W."/>
            <person name="Lu Y.H."/>
        </authorList>
    </citation>
    <scope>NUCLEOTIDE SEQUENCE [LARGE SCALE GENOMIC DNA]</scope>
    <source>
        <strain evidence="1 2">LHW63021</strain>
    </source>
</reference>
<proteinExistence type="predicted"/>
<dbReference type="Proteomes" id="UP000251891">
    <property type="component" value="Unassembled WGS sequence"/>
</dbReference>
<protein>
    <submittedName>
        <fullName evidence="1">Uncharacterized protein</fullName>
    </submittedName>
</protein>
<dbReference type="AlphaFoldDB" id="A0A365GVB1"/>
<evidence type="ECO:0000313" key="2">
    <source>
        <dbReference type="Proteomes" id="UP000251891"/>
    </source>
</evidence>
<dbReference type="OrthoDB" id="3474856at2"/>
<dbReference type="RefSeq" id="WP_111872146.1">
    <property type="nucleotide sequence ID" value="NZ_QLYX01000025.1"/>
</dbReference>
<comment type="caution">
    <text evidence="1">The sequence shown here is derived from an EMBL/GenBank/DDBJ whole genome shotgun (WGS) entry which is preliminary data.</text>
</comment>